<proteinExistence type="predicted"/>
<evidence type="ECO:0000313" key="2">
    <source>
        <dbReference type="EMBL" id="MCV2401900.1"/>
    </source>
</evidence>
<keyword evidence="3" id="KW-1185">Reference proteome</keyword>
<dbReference type="InterPro" id="IPR038627">
    <property type="entry name" value="YebG-like_sf"/>
</dbReference>
<evidence type="ECO:0000313" key="3">
    <source>
        <dbReference type="Proteomes" id="UP001209713"/>
    </source>
</evidence>
<dbReference type="RefSeq" id="WP_263529270.1">
    <property type="nucleotide sequence ID" value="NZ_JAOVZB010000001.1"/>
</dbReference>
<protein>
    <submittedName>
        <fullName evidence="2">YebG family protein</fullName>
    </submittedName>
</protein>
<gene>
    <name evidence="2" type="ORF">OFY17_03275</name>
</gene>
<sequence length="139" mass="15547">MPVIIQYVVERGGKTKMTFTSKSEADAYDKLLDTAERLDEFLAQSDLMENPIEREALAMYLAENKDELLVSLGNKKASTKRSKPSTSSNESSSQLRLTDTAPQKPLEDLVIEPDEEAIYQEEESTVIFDQDDVESSHAA</sequence>
<evidence type="ECO:0000256" key="1">
    <source>
        <dbReference type="SAM" id="MobiDB-lite"/>
    </source>
</evidence>
<dbReference type="Pfam" id="PF07130">
    <property type="entry name" value="YebG"/>
    <property type="match status" value="1"/>
</dbReference>
<feature type="compositionally biased region" description="Low complexity" evidence="1">
    <location>
        <begin position="84"/>
        <end position="93"/>
    </location>
</feature>
<dbReference type="EMBL" id="JAOVZB010000001">
    <property type="protein sequence ID" value="MCV2401900.1"/>
    <property type="molecule type" value="Genomic_DNA"/>
</dbReference>
<feature type="region of interest" description="Disordered" evidence="1">
    <location>
        <begin position="72"/>
        <end position="107"/>
    </location>
</feature>
<dbReference type="InterPro" id="IPR009813">
    <property type="entry name" value="Uncharacterised_YebG"/>
</dbReference>
<comment type="caution">
    <text evidence="2">The sequence shown here is derived from an EMBL/GenBank/DDBJ whole genome shotgun (WGS) entry which is preliminary data.</text>
</comment>
<dbReference type="Proteomes" id="UP001209713">
    <property type="component" value="Unassembled WGS sequence"/>
</dbReference>
<dbReference type="Gene3D" id="1.10.10.710">
    <property type="entry name" value="PSPTO_1197 like"/>
    <property type="match status" value="1"/>
</dbReference>
<name>A0ABT2YQ67_9GAMM</name>
<reference evidence="2 3" key="1">
    <citation type="submission" date="2022-10" db="EMBL/GenBank/DDBJ databases">
        <title>Marinomonas transparenta sp. nov. and Marinomonas sargassi sp. nov., isolated from marine alga (Sargassum natans (L.) Gaillon).</title>
        <authorList>
            <person name="Wang Y."/>
        </authorList>
    </citation>
    <scope>NUCLEOTIDE SEQUENCE [LARGE SCALE GENOMIC DNA]</scope>
    <source>
        <strain evidence="2 3">C2222</strain>
    </source>
</reference>
<organism evidence="2 3">
    <name type="scientific">Marinomonas sargassi</name>
    <dbReference type="NCBI Taxonomy" id="2984494"/>
    <lineage>
        <taxon>Bacteria</taxon>
        <taxon>Pseudomonadati</taxon>
        <taxon>Pseudomonadota</taxon>
        <taxon>Gammaproteobacteria</taxon>
        <taxon>Oceanospirillales</taxon>
        <taxon>Oceanospirillaceae</taxon>
        <taxon>Marinomonas</taxon>
    </lineage>
</organism>
<accession>A0ABT2YQ67</accession>